<keyword evidence="4" id="KW-1185">Reference proteome</keyword>
<feature type="compositionally biased region" description="Basic and acidic residues" evidence="1">
    <location>
        <begin position="536"/>
        <end position="570"/>
    </location>
</feature>
<feature type="compositionally biased region" description="Basic and acidic residues" evidence="1">
    <location>
        <begin position="846"/>
        <end position="871"/>
    </location>
</feature>
<feature type="compositionally biased region" description="Basic and acidic residues" evidence="1">
    <location>
        <begin position="1360"/>
        <end position="1374"/>
    </location>
</feature>
<feature type="domain" description="DUF4590" evidence="2">
    <location>
        <begin position="373"/>
        <end position="485"/>
    </location>
</feature>
<feature type="region of interest" description="Disordered" evidence="1">
    <location>
        <begin position="67"/>
        <end position="196"/>
    </location>
</feature>
<feature type="compositionally biased region" description="Basic and acidic residues" evidence="1">
    <location>
        <begin position="664"/>
        <end position="684"/>
    </location>
</feature>
<reference evidence="3" key="3">
    <citation type="submission" date="2025-09" db="UniProtKB">
        <authorList>
            <consortium name="Ensembl"/>
        </authorList>
    </citation>
    <scope>IDENTIFICATION</scope>
</reference>
<reference evidence="3" key="1">
    <citation type="submission" date="2018-09" db="EMBL/GenBank/DDBJ databases">
        <title>Common duck and Muscovy duck high density SNP chip.</title>
        <authorList>
            <person name="Vignal A."/>
            <person name="Thebault N."/>
            <person name="Warren W.C."/>
        </authorList>
    </citation>
    <scope>NUCLEOTIDE SEQUENCE [LARGE SCALE GENOMIC DNA]</scope>
</reference>
<feature type="compositionally biased region" description="Basic and acidic residues" evidence="1">
    <location>
        <begin position="597"/>
        <end position="612"/>
    </location>
</feature>
<name>A0A8C3B7Z9_CAIMO</name>
<protein>
    <recommendedName>
        <fullName evidence="2">DUF4590 domain-containing protein</fullName>
    </recommendedName>
</protein>
<evidence type="ECO:0000313" key="3">
    <source>
        <dbReference type="Ensembl" id="ENSCMMP00000001301.1"/>
    </source>
</evidence>
<dbReference type="InterPro" id="IPR027962">
    <property type="entry name" value="ERICH3"/>
</dbReference>
<feature type="compositionally biased region" description="Gly residues" evidence="1">
    <location>
        <begin position="964"/>
        <end position="981"/>
    </location>
</feature>
<feature type="region of interest" description="Disordered" evidence="1">
    <location>
        <begin position="763"/>
        <end position="871"/>
    </location>
</feature>
<accession>A0A8C3B7Z9</accession>
<feature type="compositionally biased region" description="Acidic residues" evidence="1">
    <location>
        <begin position="571"/>
        <end position="582"/>
    </location>
</feature>
<feature type="compositionally biased region" description="Basic and acidic residues" evidence="1">
    <location>
        <begin position="695"/>
        <end position="705"/>
    </location>
</feature>
<feature type="compositionally biased region" description="Polar residues" evidence="1">
    <location>
        <begin position="648"/>
        <end position="660"/>
    </location>
</feature>
<dbReference type="PANTHER" id="PTHR23034">
    <property type="entry name" value="GLUTAMATE-RICH PROTEIN 3"/>
    <property type="match status" value="1"/>
</dbReference>
<feature type="region of interest" description="Disordered" evidence="1">
    <location>
        <begin position="939"/>
        <end position="981"/>
    </location>
</feature>
<feature type="compositionally biased region" description="Polar residues" evidence="1">
    <location>
        <begin position="613"/>
        <end position="623"/>
    </location>
</feature>
<evidence type="ECO:0000259" key="2">
    <source>
        <dbReference type="Pfam" id="PF15257"/>
    </source>
</evidence>
<feature type="compositionally biased region" description="Low complexity" evidence="1">
    <location>
        <begin position="832"/>
        <end position="845"/>
    </location>
</feature>
<feature type="compositionally biased region" description="Basic and acidic residues" evidence="1">
    <location>
        <begin position="766"/>
        <end position="785"/>
    </location>
</feature>
<dbReference type="InterPro" id="IPR048257">
    <property type="entry name" value="DUF4590"/>
</dbReference>
<dbReference type="Ensembl" id="ENSCMMT00000001465.1">
    <property type="protein sequence ID" value="ENSCMMP00000001301.1"/>
    <property type="gene ID" value="ENSCMMG00000000872.1"/>
</dbReference>
<feature type="compositionally biased region" description="Polar residues" evidence="1">
    <location>
        <begin position="1171"/>
        <end position="1181"/>
    </location>
</feature>
<feature type="compositionally biased region" description="Polar residues" evidence="1">
    <location>
        <begin position="584"/>
        <end position="596"/>
    </location>
</feature>
<feature type="compositionally biased region" description="Basic and acidic residues" evidence="1">
    <location>
        <begin position="480"/>
        <end position="496"/>
    </location>
</feature>
<dbReference type="Proteomes" id="UP000694556">
    <property type="component" value="Chromosome 8"/>
</dbReference>
<proteinExistence type="predicted"/>
<feature type="region of interest" description="Disordered" evidence="1">
    <location>
        <begin position="1360"/>
        <end position="1407"/>
    </location>
</feature>
<dbReference type="Pfam" id="PF15257">
    <property type="entry name" value="DUF4590"/>
    <property type="match status" value="1"/>
</dbReference>
<feature type="region of interest" description="Disordered" evidence="1">
    <location>
        <begin position="480"/>
        <end position="705"/>
    </location>
</feature>
<organism evidence="3 4">
    <name type="scientific">Cairina moschata</name>
    <name type="common">Muscovy duck</name>
    <dbReference type="NCBI Taxonomy" id="8855"/>
    <lineage>
        <taxon>Eukaryota</taxon>
        <taxon>Metazoa</taxon>
        <taxon>Chordata</taxon>
        <taxon>Craniata</taxon>
        <taxon>Vertebrata</taxon>
        <taxon>Euteleostomi</taxon>
        <taxon>Archelosauria</taxon>
        <taxon>Archosauria</taxon>
        <taxon>Dinosauria</taxon>
        <taxon>Saurischia</taxon>
        <taxon>Theropoda</taxon>
        <taxon>Coelurosauria</taxon>
        <taxon>Aves</taxon>
        <taxon>Neognathae</taxon>
        <taxon>Galloanserae</taxon>
        <taxon>Anseriformes</taxon>
        <taxon>Anatidae</taxon>
        <taxon>Anatinae</taxon>
        <taxon>Cairina</taxon>
    </lineage>
</organism>
<feature type="compositionally biased region" description="Low complexity" evidence="1">
    <location>
        <begin position="116"/>
        <end position="127"/>
    </location>
</feature>
<evidence type="ECO:0000313" key="4">
    <source>
        <dbReference type="Proteomes" id="UP000694556"/>
    </source>
</evidence>
<feature type="compositionally biased region" description="Pro residues" evidence="1">
    <location>
        <begin position="78"/>
        <end position="89"/>
    </location>
</feature>
<evidence type="ECO:0000256" key="1">
    <source>
        <dbReference type="SAM" id="MobiDB-lite"/>
    </source>
</evidence>
<sequence>MKPRRPEGSGRLPRGCCRGLCLAGKRGGAALGGGNASRLSQQAQSSATCVPRGLPFVLEAGEGCSGRAARTEQCRAAPRPPTAAAPAPGPLAARGEPPPRPAPPRGVTAWPCPGNGADAAAARGPRPAARRGPRALPLGAAARRHHERPAAGVERSRRSVEGASPVHSLHPPVGPRSHYGLHPLVAGEPASHSQMRAPGLADYSGGHPSYQHRFKESSFFKITSCRPHTAPGNMQHPLRLQPLHSSAVVGSVPKTSGSKQKCHMLENDQQLASGGEKTELRLMNSMEYMTGKSPYRLPVINNYVMPVPPPPLQKGDKSVKATRNGMPRGRRFRPTHTPNGLEQLLTKNSGGLPKPSLRSNAFITMIFLGKSVHLSHDAAAYKDEVKVCQQHCGGENLCVYKGKLLEGETFQFVSKRHHGFPFSLTFFLNGMQVDRLSSCCEYKHQKRTRLGGRHGYFGFLNVEGASPCYRCIIAMGLDKKPSPPKRKMEKDYEEKQVGSWKGGAHSEPSDSSVEQKSSKDLVLVILPGHEASMETIEEKMETGQEHRGEERKKLLNHETEDSQEDTGKNDYDEDFEAEEVNEEGQTSDQRNGMSKSSPDDEKHNLDYEKESENSSQKALQASVSERDESGGYSDSDLEDDKQDRRSAHSLSSTSAQYSSGDDSDVQKMIENVKGKEEYDIKKASDNTAHAQYRGENGENKLFKTEDNQETFTLEKEAIHEAEKTEVEDLPAGEDTEIFHENITSIQHQSPEVNWELRQARTVGSNIKEDEEKNASNKRDSGEKDVLVPLENNMMEVDNRNEEFPQSDEGSAPDGAFLAEGTRAPDVQKAAEQEAQGVQVAGQRQALVEEGRVAEEGDSHTDEAGRGAARARDVLPEGEVVAVVPAAGQLAVEGLAPAGGGMAEGEAKEKETGKGVPGAEVVAGGQKAVTRVMESVGALQEAGSKGEESASVEGLAGREADGAVSGCGEGGEGAGELSGGGEAVEKVSGVEKAVGMAEPLLKEAMGDTMSEAEEAAEEGRFAGKGIVEDAVCEGEEAVEVANLAEEEITGVAGLEGAEAVKEAISEGEEAVEKRGALKETLGDTEVCTGGEELKPNEFTQLKASGEEKAEMKDAAIGIATSETDRPPEVEEKSLPRAEEVVEESVDAGKAPVLQVASGLGALVEAGRDPASEGSSLLEQTATAEDEEGSAEALSFENPSLGSTAKPYGVMEENLDGPLMGLSAEIAGAEIGGGGVMGGVAGPWELEAAEQGLRECATGQDGVVLGAGRTPSEEVVEEPALPAEGLCESRAGEAAGTAVRKAENRGGAAVAGDGWMGDGVGTWERGTRAGAGGQSRMGMAVAEGPAVQGGTVQAGAHIEGKESGLSESAQKGKAEGVSEDTQGDSGAQEQRKESPMRGSPDAGAAATDGSCCEDVVNLDAAVVPSIGPQDKEETVL</sequence>
<reference evidence="3" key="2">
    <citation type="submission" date="2025-08" db="UniProtKB">
        <authorList>
            <consortium name="Ensembl"/>
        </authorList>
    </citation>
    <scope>IDENTIFICATION</scope>
</reference>
<feature type="region of interest" description="Disordered" evidence="1">
    <location>
        <begin position="308"/>
        <end position="340"/>
    </location>
</feature>
<feature type="region of interest" description="Disordered" evidence="1">
    <location>
        <begin position="1165"/>
        <end position="1207"/>
    </location>
</feature>
<dbReference type="PANTHER" id="PTHR23034:SF2">
    <property type="entry name" value="GLUTAMATE-RICH PROTEIN 3"/>
    <property type="match status" value="1"/>
</dbReference>